<keyword evidence="3" id="KW-1185">Reference proteome</keyword>
<sequence>MYLTQRNKRKRSEHSYKEESTSSFSDDSDEGNITLAKKWTNGLTKLMHIIVKSEHIFEEADDVDDEQYLPSITDDMWEAKIDIRSLPIKPIFKTLVKEVKDVHDARSRLYETYINDYVDTLLHNMHFHSYPLHINAQRRYEIKIKNDSITVVAIPDFVVTSYESKMMIIIEDRTMHNASYGNRWKEDQVIAEIFVAAHSLKITDAQDFYAVHHRYAVHIL</sequence>
<feature type="compositionally biased region" description="Basic residues" evidence="1">
    <location>
        <begin position="1"/>
        <end position="12"/>
    </location>
</feature>
<dbReference type="Proteomes" id="UP000242146">
    <property type="component" value="Unassembled WGS sequence"/>
</dbReference>
<protein>
    <submittedName>
        <fullName evidence="2">Uncharacterized protein</fullName>
    </submittedName>
</protein>
<evidence type="ECO:0000313" key="3">
    <source>
        <dbReference type="Proteomes" id="UP000242146"/>
    </source>
</evidence>
<dbReference type="AlphaFoldDB" id="A0A1X2G4H1"/>
<dbReference type="EMBL" id="MCGT01000053">
    <property type="protein sequence ID" value="ORX43683.1"/>
    <property type="molecule type" value="Genomic_DNA"/>
</dbReference>
<proteinExistence type="predicted"/>
<feature type="region of interest" description="Disordered" evidence="1">
    <location>
        <begin position="1"/>
        <end position="28"/>
    </location>
</feature>
<comment type="caution">
    <text evidence="2">The sequence shown here is derived from an EMBL/GenBank/DDBJ whole genome shotgun (WGS) entry which is preliminary data.</text>
</comment>
<accession>A0A1X2G4H1</accession>
<organism evidence="2 3">
    <name type="scientific">Hesseltinella vesiculosa</name>
    <dbReference type="NCBI Taxonomy" id="101127"/>
    <lineage>
        <taxon>Eukaryota</taxon>
        <taxon>Fungi</taxon>
        <taxon>Fungi incertae sedis</taxon>
        <taxon>Mucoromycota</taxon>
        <taxon>Mucoromycotina</taxon>
        <taxon>Mucoromycetes</taxon>
        <taxon>Mucorales</taxon>
        <taxon>Cunninghamellaceae</taxon>
        <taxon>Hesseltinella</taxon>
    </lineage>
</organism>
<dbReference type="OrthoDB" id="2447694at2759"/>
<evidence type="ECO:0000256" key="1">
    <source>
        <dbReference type="SAM" id="MobiDB-lite"/>
    </source>
</evidence>
<gene>
    <name evidence="2" type="ORF">DM01DRAFT_1196872</name>
</gene>
<name>A0A1X2G4H1_9FUNG</name>
<evidence type="ECO:0000313" key="2">
    <source>
        <dbReference type="EMBL" id="ORX43683.1"/>
    </source>
</evidence>
<reference evidence="2 3" key="1">
    <citation type="submission" date="2016-07" db="EMBL/GenBank/DDBJ databases">
        <title>Pervasive Adenine N6-methylation of Active Genes in Fungi.</title>
        <authorList>
            <consortium name="DOE Joint Genome Institute"/>
            <person name="Mondo S.J."/>
            <person name="Dannebaum R.O."/>
            <person name="Kuo R.C."/>
            <person name="Labutti K."/>
            <person name="Haridas S."/>
            <person name="Kuo A."/>
            <person name="Salamov A."/>
            <person name="Ahrendt S.R."/>
            <person name="Lipzen A."/>
            <person name="Sullivan W."/>
            <person name="Andreopoulos W.B."/>
            <person name="Clum A."/>
            <person name="Lindquist E."/>
            <person name="Daum C."/>
            <person name="Ramamoorthy G.K."/>
            <person name="Gryganskyi A."/>
            <person name="Culley D."/>
            <person name="Magnuson J.K."/>
            <person name="James T.Y."/>
            <person name="O'Malley M.A."/>
            <person name="Stajich J.E."/>
            <person name="Spatafora J.W."/>
            <person name="Visel A."/>
            <person name="Grigoriev I.V."/>
        </authorList>
    </citation>
    <scope>NUCLEOTIDE SEQUENCE [LARGE SCALE GENOMIC DNA]</scope>
    <source>
        <strain evidence="2 3">NRRL 3301</strain>
    </source>
</reference>